<dbReference type="AlphaFoldDB" id="F4ZSE6"/>
<keyword evidence="3" id="KW-0067">ATP-binding</keyword>
<feature type="non-terminal residue" evidence="5">
    <location>
        <position position="74"/>
    </location>
</feature>
<evidence type="ECO:0000256" key="2">
    <source>
        <dbReference type="ARBA" id="ARBA00022741"/>
    </source>
</evidence>
<reference evidence="5" key="1">
    <citation type="journal article" date="2012" name="ScientificWorldJournal">
        <title>Induction of MAP Kinase Homologues during Growth and Morphogenetic Development of Karnal Bunt (Tilletia indica) under the Influence of Host Factor(s) from Wheat Spikes.</title>
        <authorList>
            <person name="Gupta A.K."/>
            <person name="Seneviratne J.M."/>
            <person name="Joshi G.K."/>
            <person name="Kumar A."/>
        </authorList>
    </citation>
    <scope>NUCLEOTIDE SEQUENCE</scope>
    <source>
        <strain evidence="5">KBPN</strain>
    </source>
</reference>
<evidence type="ECO:0000256" key="1">
    <source>
        <dbReference type="ARBA" id="ARBA00022527"/>
    </source>
</evidence>
<keyword evidence="1" id="KW-0808">Transferase</keyword>
<name>F4ZSE6_9BASI</name>
<keyword evidence="1" id="KW-0723">Serine/threonine-protein kinase</keyword>
<keyword evidence="2" id="KW-0547">Nucleotide-binding</keyword>
<feature type="domain" description="Protein kinase" evidence="4">
    <location>
        <begin position="1"/>
        <end position="74"/>
    </location>
</feature>
<sequence length="74" mass="8579">ADNSEPTGQQSGMTEYVATRWYRAPEVMLTPLPNTQEAMDVWSCGCILAELFLRRPIFPGRDYRHQTTTHCIRY</sequence>
<dbReference type="InterPro" id="IPR050117">
    <property type="entry name" value="MAPK"/>
</dbReference>
<dbReference type="Pfam" id="PF00069">
    <property type="entry name" value="Pkinase"/>
    <property type="match status" value="1"/>
</dbReference>
<dbReference type="SUPFAM" id="SSF56112">
    <property type="entry name" value="Protein kinase-like (PK-like)"/>
    <property type="match status" value="1"/>
</dbReference>
<protein>
    <submittedName>
        <fullName evidence="5">FUS3</fullName>
    </submittedName>
</protein>
<organism evidence="5">
    <name type="scientific">Tilletia indica</name>
    <dbReference type="NCBI Taxonomy" id="43049"/>
    <lineage>
        <taxon>Eukaryota</taxon>
        <taxon>Fungi</taxon>
        <taxon>Dikarya</taxon>
        <taxon>Basidiomycota</taxon>
        <taxon>Ustilaginomycotina</taxon>
        <taxon>Exobasidiomycetes</taxon>
        <taxon>Tilletiales</taxon>
        <taxon>Tilletiaceae</taxon>
        <taxon>Tilletia</taxon>
    </lineage>
</organism>
<accession>F4ZSE6</accession>
<dbReference type="GO" id="GO:0004674">
    <property type="term" value="F:protein serine/threonine kinase activity"/>
    <property type="evidence" value="ECO:0007669"/>
    <property type="project" value="UniProtKB-KW"/>
</dbReference>
<proteinExistence type="predicted"/>
<evidence type="ECO:0000259" key="4">
    <source>
        <dbReference type="PROSITE" id="PS50011"/>
    </source>
</evidence>
<dbReference type="GO" id="GO:0005524">
    <property type="term" value="F:ATP binding"/>
    <property type="evidence" value="ECO:0007669"/>
    <property type="project" value="UniProtKB-KW"/>
</dbReference>
<dbReference type="InterPro" id="IPR011009">
    <property type="entry name" value="Kinase-like_dom_sf"/>
</dbReference>
<dbReference type="EMBL" id="HQ268553">
    <property type="protein sequence ID" value="AEB34779.1"/>
    <property type="molecule type" value="Genomic_DNA"/>
</dbReference>
<feature type="non-terminal residue" evidence="5">
    <location>
        <position position="1"/>
    </location>
</feature>
<dbReference type="PROSITE" id="PS50011">
    <property type="entry name" value="PROTEIN_KINASE_DOM"/>
    <property type="match status" value="1"/>
</dbReference>
<dbReference type="Gene3D" id="1.10.510.10">
    <property type="entry name" value="Transferase(Phosphotransferase) domain 1"/>
    <property type="match status" value="1"/>
</dbReference>
<dbReference type="InterPro" id="IPR000719">
    <property type="entry name" value="Prot_kinase_dom"/>
</dbReference>
<evidence type="ECO:0000313" key="5">
    <source>
        <dbReference type="EMBL" id="AEB34779.1"/>
    </source>
</evidence>
<keyword evidence="1" id="KW-0418">Kinase</keyword>
<dbReference type="PANTHER" id="PTHR24055">
    <property type="entry name" value="MITOGEN-ACTIVATED PROTEIN KINASE"/>
    <property type="match status" value="1"/>
</dbReference>
<evidence type="ECO:0000256" key="3">
    <source>
        <dbReference type="ARBA" id="ARBA00022840"/>
    </source>
</evidence>